<feature type="compositionally biased region" description="Low complexity" evidence="1">
    <location>
        <begin position="36"/>
        <end position="49"/>
    </location>
</feature>
<comment type="caution">
    <text evidence="3">The sequence shown here is derived from an EMBL/GenBank/DDBJ whole genome shotgun (WGS) entry which is preliminary data.</text>
</comment>
<dbReference type="Pfam" id="PF19843">
    <property type="entry name" value="DUF6318"/>
    <property type="match status" value="1"/>
</dbReference>
<protein>
    <recommendedName>
        <fullName evidence="2">DUF6318 domain-containing protein</fullName>
    </recommendedName>
</protein>
<reference evidence="3 4" key="1">
    <citation type="submission" date="2014-07" db="EMBL/GenBank/DDBJ databases">
        <authorList>
            <person name="McCorrison J."/>
            <person name="Sanka R."/>
            <person name="Torralba M."/>
            <person name="Gillis M."/>
            <person name="Haft D.H."/>
            <person name="Methe B."/>
            <person name="Sutton G."/>
            <person name="Nelson K.E."/>
        </authorList>
    </citation>
    <scope>NUCLEOTIDE SEQUENCE [LARGE SCALE GENOMIC DNA]</scope>
    <source>
        <strain evidence="3 4">DNF00011</strain>
    </source>
</reference>
<dbReference type="AlphaFoldDB" id="A0A096AGI3"/>
<dbReference type="Proteomes" id="UP000053528">
    <property type="component" value="Unassembled WGS sequence"/>
</dbReference>
<dbReference type="InterPro" id="IPR046281">
    <property type="entry name" value="DUF6318"/>
</dbReference>
<organism evidence="3 4">
    <name type="scientific">Pseudoglutamicibacter albus DNF00011</name>
    <dbReference type="NCBI Taxonomy" id="1401063"/>
    <lineage>
        <taxon>Bacteria</taxon>
        <taxon>Bacillati</taxon>
        <taxon>Actinomycetota</taxon>
        <taxon>Actinomycetes</taxon>
        <taxon>Micrococcales</taxon>
        <taxon>Micrococcaceae</taxon>
        <taxon>Pseudoglutamicibacter</taxon>
    </lineage>
</organism>
<feature type="compositionally biased region" description="Low complexity" evidence="1">
    <location>
        <begin position="56"/>
        <end position="90"/>
    </location>
</feature>
<evidence type="ECO:0000313" key="3">
    <source>
        <dbReference type="EMBL" id="KGF20064.1"/>
    </source>
</evidence>
<feature type="region of interest" description="Disordered" evidence="1">
    <location>
        <begin position="36"/>
        <end position="112"/>
    </location>
</feature>
<sequence>MGLHPSFFEFERLRMRRTTAALSALLISVGLASCSQNQGQNDGQQQGQNLSERLMPQQSQDQQQSQQPGQQSAPSQQAPAPSPSEQQNQPGAGGLKPDLSEPTPPSGPYEKATVQYPARNVPIPQLDPNIKNDKAGVKEVVRYFMASQEYIRQTGNARPLTQVAPTSCAGCWVYASSANYLTYSKGSWYVGKGIEYKERTLQVKPHPDRPGQVVATFDFFENEVTLVENGKPQVVASPSTFRSTMVLEYDFSLDKWIIRELENRPR</sequence>
<evidence type="ECO:0000313" key="4">
    <source>
        <dbReference type="Proteomes" id="UP000053528"/>
    </source>
</evidence>
<accession>A0A096AGI3</accession>
<gene>
    <name evidence="3" type="ORF">HMPREF2128_07245</name>
</gene>
<name>A0A096AGI3_9MICC</name>
<dbReference type="EMBL" id="JRNH01000022">
    <property type="protein sequence ID" value="KGF20064.1"/>
    <property type="molecule type" value="Genomic_DNA"/>
</dbReference>
<evidence type="ECO:0000256" key="1">
    <source>
        <dbReference type="SAM" id="MobiDB-lite"/>
    </source>
</evidence>
<feature type="domain" description="DUF6318" evidence="2">
    <location>
        <begin position="108"/>
        <end position="260"/>
    </location>
</feature>
<evidence type="ECO:0000259" key="2">
    <source>
        <dbReference type="Pfam" id="PF19843"/>
    </source>
</evidence>
<proteinExistence type="predicted"/>